<reference evidence="2 3" key="1">
    <citation type="submission" date="2020-10" db="EMBL/GenBank/DDBJ databases">
        <title>Sequencing the genomes of 1000 actinobacteria strains.</title>
        <authorList>
            <person name="Klenk H.-P."/>
        </authorList>
    </citation>
    <scope>NUCLEOTIDE SEQUENCE [LARGE SCALE GENOMIC DNA]</scope>
    <source>
        <strain evidence="2 3">DSM 46744</strain>
    </source>
</reference>
<name>A0ABR9JKV1_9ACTN</name>
<accession>A0ABR9JKV1</accession>
<protein>
    <recommendedName>
        <fullName evidence="4">Tetratricopeptide repeat protein</fullName>
    </recommendedName>
</protein>
<evidence type="ECO:0000313" key="3">
    <source>
        <dbReference type="Proteomes" id="UP000627838"/>
    </source>
</evidence>
<evidence type="ECO:0000256" key="1">
    <source>
        <dbReference type="SAM" id="Phobius"/>
    </source>
</evidence>
<proteinExistence type="predicted"/>
<keyword evidence="3" id="KW-1185">Reference proteome</keyword>
<dbReference type="Proteomes" id="UP000627838">
    <property type="component" value="Unassembled WGS sequence"/>
</dbReference>
<evidence type="ECO:0008006" key="4">
    <source>
        <dbReference type="Google" id="ProtNLM"/>
    </source>
</evidence>
<comment type="caution">
    <text evidence="2">The sequence shown here is derived from an EMBL/GenBank/DDBJ whole genome shotgun (WGS) entry which is preliminary data.</text>
</comment>
<organism evidence="2 3">
    <name type="scientific">Actinomadura algeriensis</name>
    <dbReference type="NCBI Taxonomy" id="1679523"/>
    <lineage>
        <taxon>Bacteria</taxon>
        <taxon>Bacillati</taxon>
        <taxon>Actinomycetota</taxon>
        <taxon>Actinomycetes</taxon>
        <taxon>Streptosporangiales</taxon>
        <taxon>Thermomonosporaceae</taxon>
        <taxon>Actinomadura</taxon>
    </lineage>
</organism>
<sequence length="514" mass="55405">MNTKPAPFAEPGPDLYRRNPFRISGLTVHATARDIRRRTEEMRVKARLGADAGTGSAPLPLDPPPDPDAVQAALQRLRDPVRRLEDELFWFWPAHNASVQGARDEALEALRDGRIEDAERLWADPAPGRAAAVAAHNLAVLAHARALDADRPQDRELWAPALRHWRTVLDTDAFWDLVAARARAADDPRLGPGAADELRERLPAALMTIAAQVAVRSSRDGDATGAAALTAVVHDSGFDEAAVDAAFREAAAPETDRLRALARSALDRAEASPENACDEAVHILDHTEPALDGLTIVLGEDHPVMEGVRDEIAERVQQCTIIYGNETEDWSKAEEILTRAGALAATVTIKTRIQKNLDTAGDNLLYGTCWFCGENSADDKATYEKKMYGNVREEFGGYMNLQRQIRWQKLAVPVPRCAPCAAAHRGHGREVAGFGCGGGAGALVLAIVLIAAGAPPALPGILVFLVIIGFFAVMSSGNVDGLPKGAHATLGSWPPIRERLDAGWLFGEKPPNIN</sequence>
<feature type="transmembrane region" description="Helical" evidence="1">
    <location>
        <begin position="431"/>
        <end position="451"/>
    </location>
</feature>
<dbReference type="EMBL" id="JADBDZ010000001">
    <property type="protein sequence ID" value="MBE1531182.1"/>
    <property type="molecule type" value="Genomic_DNA"/>
</dbReference>
<evidence type="ECO:0000313" key="2">
    <source>
        <dbReference type="EMBL" id="MBE1531182.1"/>
    </source>
</evidence>
<feature type="transmembrane region" description="Helical" evidence="1">
    <location>
        <begin position="457"/>
        <end position="474"/>
    </location>
</feature>
<dbReference type="RefSeq" id="WP_192758092.1">
    <property type="nucleotide sequence ID" value="NZ_JADBDZ010000001.1"/>
</dbReference>
<keyword evidence="1" id="KW-0472">Membrane</keyword>
<keyword evidence="1" id="KW-1133">Transmembrane helix</keyword>
<keyword evidence="1" id="KW-0812">Transmembrane</keyword>
<gene>
    <name evidence="2" type="ORF">H4W34_001015</name>
</gene>